<dbReference type="EMBL" id="PGXC01000003">
    <property type="protein sequence ID" value="PKK91179.1"/>
    <property type="molecule type" value="Genomic_DNA"/>
</dbReference>
<proteinExistence type="predicted"/>
<protein>
    <submittedName>
        <fullName evidence="1">Uncharacterized protein</fullName>
    </submittedName>
</protein>
<name>A0A2N1PS63_9BACT</name>
<accession>A0A2N1PS63</accession>
<dbReference type="Proteomes" id="UP000233256">
    <property type="component" value="Unassembled WGS sequence"/>
</dbReference>
<reference evidence="1 2" key="1">
    <citation type="journal article" date="2017" name="ISME J.">
        <title>Potential for microbial H2 and metal transformations associated with novel bacteria and archaea in deep terrestrial subsurface sediments.</title>
        <authorList>
            <person name="Hernsdorf A.W."/>
            <person name="Amano Y."/>
            <person name="Miyakawa K."/>
            <person name="Ise K."/>
            <person name="Suzuki Y."/>
            <person name="Anantharaman K."/>
            <person name="Probst A."/>
            <person name="Burstein D."/>
            <person name="Thomas B.C."/>
            <person name="Banfield J.F."/>
        </authorList>
    </citation>
    <scope>NUCLEOTIDE SEQUENCE [LARGE SCALE GENOMIC DNA]</scope>
    <source>
        <strain evidence="1">HGW-Wallbacteria-1</strain>
    </source>
</reference>
<dbReference type="AlphaFoldDB" id="A0A2N1PS63"/>
<organism evidence="1 2">
    <name type="scientific">Candidatus Wallbacteria bacterium HGW-Wallbacteria-1</name>
    <dbReference type="NCBI Taxonomy" id="2013854"/>
    <lineage>
        <taxon>Bacteria</taxon>
        <taxon>Candidatus Walliibacteriota</taxon>
    </lineage>
</organism>
<evidence type="ECO:0000313" key="1">
    <source>
        <dbReference type="EMBL" id="PKK91179.1"/>
    </source>
</evidence>
<sequence>MFELKRQTHGFRCFLFLLSFGIALFISTIFSKISAAVTYIVSRDIVSENASHGGESPLSASVFRQESFSGKFFVEDADTILFRTENDDGADIYPGTAMVFDIPLEFRGRILSHGMVRFRKRSERAPEKGWDSNNAYISFWVHLPGDQKSPGGSWRIWKDQFGSEKRASAGSALKPKKNTFFNCLQLIGDSGSDRVAISCRGEGDRNLSIATFHELRLVFLGESDSVKPDLRVIRTFSSCGKVNGSTLQYLVNRAEGLSLRHGESLDFEIPEKFQNQHLQYAILTHRKDPSLAVDPGNPDVWDPNPSYVLFEAHDHKRGFWHRWVDRNGSAKFSEIRDAAMPEDEILHNCMKALGTLFFDRVRLTNVGFGDVKKSIASIHELQLVFRPDLSDAHVHQRIYTSETVFPEPGNGRPVPLFGGGPRLAGKFPGALALGVRSYSRISEIIALPEMYGFTVSADPGSGNRIDTLRRLHIKLPVGSEFLYFEMALGDLDSTCLTWNKDGYFGRSGSAEVNIYLRNPRQPGRDCLLLANANVGMACLLAVSPPDGTVMTEEGDEIVIEAVRDVVFLMGYRIYTKDNSN</sequence>
<evidence type="ECO:0000313" key="2">
    <source>
        <dbReference type="Proteomes" id="UP000233256"/>
    </source>
</evidence>
<comment type="caution">
    <text evidence="1">The sequence shown here is derived from an EMBL/GenBank/DDBJ whole genome shotgun (WGS) entry which is preliminary data.</text>
</comment>
<gene>
    <name evidence="1" type="ORF">CVV64_05260</name>
</gene>